<dbReference type="PANTHER" id="PTHR23097">
    <property type="entry name" value="TUMOR NECROSIS FACTOR RECEPTOR SUPERFAMILY MEMBER"/>
    <property type="match status" value="1"/>
</dbReference>
<dbReference type="EMBL" id="KB203534">
    <property type="protein sequence ID" value="ESO84331.1"/>
    <property type="molecule type" value="Genomic_DNA"/>
</dbReference>
<evidence type="ECO:0000256" key="9">
    <source>
        <dbReference type="SAM" id="MobiDB-lite"/>
    </source>
</evidence>
<comment type="caution">
    <text evidence="8">Lacks conserved residue(s) required for the propagation of feature annotation.</text>
</comment>
<protein>
    <recommendedName>
        <fullName evidence="12">TNFR-Cys domain-containing protein</fullName>
    </recommendedName>
</protein>
<keyword evidence="7" id="KW-0325">Glycoprotein</keyword>
<feature type="compositionally biased region" description="Basic residues" evidence="9">
    <location>
        <begin position="228"/>
        <end position="247"/>
    </location>
</feature>
<evidence type="ECO:0000256" key="10">
    <source>
        <dbReference type="SAM" id="Phobius"/>
    </source>
</evidence>
<dbReference type="InterPro" id="IPR052459">
    <property type="entry name" value="TNFRSF_decoy_receptor"/>
</dbReference>
<dbReference type="PANTHER" id="PTHR23097:SF116">
    <property type="entry name" value="TUMOR NECROSIS FACTOR RECEPTOR SUPERFAMILY MEMBER 6B"/>
    <property type="match status" value="1"/>
</dbReference>
<keyword evidence="10" id="KW-0812">Transmembrane</keyword>
<evidence type="ECO:0000256" key="2">
    <source>
        <dbReference type="ARBA" id="ARBA00022525"/>
    </source>
</evidence>
<dbReference type="Pfam" id="PF00020">
    <property type="entry name" value="TNFR_c6"/>
    <property type="match status" value="1"/>
</dbReference>
<dbReference type="CTD" id="20250107"/>
<organism evidence="13 14">
    <name type="scientific">Lottia gigantea</name>
    <name type="common">Giant owl limpet</name>
    <dbReference type="NCBI Taxonomy" id="225164"/>
    <lineage>
        <taxon>Eukaryota</taxon>
        <taxon>Metazoa</taxon>
        <taxon>Spiralia</taxon>
        <taxon>Lophotrochozoa</taxon>
        <taxon>Mollusca</taxon>
        <taxon>Gastropoda</taxon>
        <taxon>Patellogastropoda</taxon>
        <taxon>Lottioidea</taxon>
        <taxon>Lottiidae</taxon>
        <taxon>Lottia</taxon>
    </lineage>
</organism>
<dbReference type="GeneID" id="20250107"/>
<keyword evidence="10" id="KW-1133">Transmembrane helix</keyword>
<evidence type="ECO:0000256" key="6">
    <source>
        <dbReference type="ARBA" id="ARBA00023157"/>
    </source>
</evidence>
<evidence type="ECO:0000256" key="1">
    <source>
        <dbReference type="ARBA" id="ARBA00004613"/>
    </source>
</evidence>
<accession>V3ZTV6</accession>
<keyword evidence="3" id="KW-0053">Apoptosis</keyword>
<feature type="compositionally biased region" description="Basic and acidic residues" evidence="9">
    <location>
        <begin position="145"/>
        <end position="159"/>
    </location>
</feature>
<dbReference type="SUPFAM" id="SSF57586">
    <property type="entry name" value="TNF receptor-like"/>
    <property type="match status" value="2"/>
</dbReference>
<name>V3ZTV6_LOTGI</name>
<dbReference type="GO" id="GO:0005576">
    <property type="term" value="C:extracellular region"/>
    <property type="evidence" value="ECO:0007669"/>
    <property type="project" value="UniProtKB-SubCell"/>
</dbReference>
<dbReference type="OMA" id="LPWTRCS"/>
<evidence type="ECO:0000256" key="5">
    <source>
        <dbReference type="ARBA" id="ARBA00022737"/>
    </source>
</evidence>
<feature type="disulfide bond" evidence="8">
    <location>
        <begin position="71"/>
        <end position="89"/>
    </location>
</feature>
<sequence length="247" mass="27291">MAINMAFLRVLFLLFSIYKVKGGDMCPPGTHCIANCKVGNNQPECQDCPRGTFSTKENIASYCEVCRDTKCPRGTVFKDTCTSTTDNRCDCKDGSYMVRNIGSQYGKCIMHKTCKNNEVVIKNGTATEDTQCGPKPTDPTTTTGQDEKESTISSEHHPGTDGYTTSTQIPKDNDEADEGSSELTGVQVLAILITIVVVVVILPIVIYFYCCQNQADDNRVVTTTNEVRKKRKRARSNKLKNRKSTTL</sequence>
<evidence type="ECO:0000313" key="14">
    <source>
        <dbReference type="Proteomes" id="UP000030746"/>
    </source>
</evidence>
<keyword evidence="4 11" id="KW-0732">Signal</keyword>
<dbReference type="OrthoDB" id="6162225at2759"/>
<feature type="chain" id="PRO_5004716594" description="TNFR-Cys domain-containing protein" evidence="11">
    <location>
        <begin position="23"/>
        <end position="247"/>
    </location>
</feature>
<evidence type="ECO:0000313" key="13">
    <source>
        <dbReference type="EMBL" id="ESO84331.1"/>
    </source>
</evidence>
<dbReference type="HOGENOM" id="CLU_098416_0_0_1"/>
<feature type="region of interest" description="Disordered" evidence="9">
    <location>
        <begin position="226"/>
        <end position="247"/>
    </location>
</feature>
<keyword evidence="2" id="KW-0964">Secreted</keyword>
<feature type="disulfide bond" evidence="8">
    <location>
        <begin position="48"/>
        <end position="63"/>
    </location>
</feature>
<dbReference type="AlphaFoldDB" id="V3ZTV6"/>
<evidence type="ECO:0000256" key="3">
    <source>
        <dbReference type="ARBA" id="ARBA00022703"/>
    </source>
</evidence>
<dbReference type="SMART" id="SM00208">
    <property type="entry name" value="TNFR"/>
    <property type="match status" value="2"/>
</dbReference>
<dbReference type="STRING" id="225164.V3ZTV6"/>
<feature type="signal peptide" evidence="11">
    <location>
        <begin position="1"/>
        <end position="22"/>
    </location>
</feature>
<evidence type="ECO:0000256" key="11">
    <source>
        <dbReference type="SAM" id="SignalP"/>
    </source>
</evidence>
<evidence type="ECO:0000256" key="8">
    <source>
        <dbReference type="PROSITE-ProRule" id="PRU00206"/>
    </source>
</evidence>
<keyword evidence="10" id="KW-0472">Membrane</keyword>
<feature type="transmembrane region" description="Helical" evidence="10">
    <location>
        <begin position="188"/>
        <end position="210"/>
    </location>
</feature>
<dbReference type="Proteomes" id="UP000030746">
    <property type="component" value="Unassembled WGS sequence"/>
</dbReference>
<gene>
    <name evidence="13" type="ORF">LOTGIDRAFT_236299</name>
</gene>
<proteinExistence type="predicted"/>
<comment type="subcellular location">
    <subcellularLocation>
        <location evidence="1">Secreted</location>
    </subcellularLocation>
</comment>
<keyword evidence="14" id="KW-1185">Reference proteome</keyword>
<feature type="compositionally biased region" description="Low complexity" evidence="9">
    <location>
        <begin position="134"/>
        <end position="143"/>
    </location>
</feature>
<dbReference type="GO" id="GO:0006915">
    <property type="term" value="P:apoptotic process"/>
    <property type="evidence" value="ECO:0007669"/>
    <property type="project" value="UniProtKB-KW"/>
</dbReference>
<keyword evidence="5" id="KW-0677">Repeat</keyword>
<evidence type="ECO:0000259" key="12">
    <source>
        <dbReference type="PROSITE" id="PS50050"/>
    </source>
</evidence>
<feature type="domain" description="TNFR-Cys" evidence="12">
    <location>
        <begin position="47"/>
        <end position="89"/>
    </location>
</feature>
<dbReference type="PROSITE" id="PS50050">
    <property type="entry name" value="TNFR_NGFR_2"/>
    <property type="match status" value="1"/>
</dbReference>
<dbReference type="Gene3D" id="2.10.50.10">
    <property type="entry name" value="Tumor Necrosis Factor Receptor, subunit A, domain 2"/>
    <property type="match status" value="2"/>
</dbReference>
<reference evidence="13 14" key="1">
    <citation type="journal article" date="2013" name="Nature">
        <title>Insights into bilaterian evolution from three spiralian genomes.</title>
        <authorList>
            <person name="Simakov O."/>
            <person name="Marletaz F."/>
            <person name="Cho S.J."/>
            <person name="Edsinger-Gonzales E."/>
            <person name="Havlak P."/>
            <person name="Hellsten U."/>
            <person name="Kuo D.H."/>
            <person name="Larsson T."/>
            <person name="Lv J."/>
            <person name="Arendt D."/>
            <person name="Savage R."/>
            <person name="Osoegawa K."/>
            <person name="de Jong P."/>
            <person name="Grimwood J."/>
            <person name="Chapman J.A."/>
            <person name="Shapiro H."/>
            <person name="Aerts A."/>
            <person name="Otillar R.P."/>
            <person name="Terry A.Y."/>
            <person name="Boore J.L."/>
            <person name="Grigoriev I.V."/>
            <person name="Lindberg D.R."/>
            <person name="Seaver E.C."/>
            <person name="Weisblat D.A."/>
            <person name="Putnam N.H."/>
            <person name="Rokhsar D.S."/>
        </authorList>
    </citation>
    <scope>NUCLEOTIDE SEQUENCE [LARGE SCALE GENOMIC DNA]</scope>
</reference>
<keyword evidence="6 8" id="KW-1015">Disulfide bond</keyword>
<feature type="region of interest" description="Disordered" evidence="9">
    <location>
        <begin position="127"/>
        <end position="179"/>
    </location>
</feature>
<evidence type="ECO:0000256" key="7">
    <source>
        <dbReference type="ARBA" id="ARBA00023180"/>
    </source>
</evidence>
<dbReference type="InterPro" id="IPR001368">
    <property type="entry name" value="TNFR/NGFR_Cys_rich_reg"/>
</dbReference>
<dbReference type="RefSeq" id="XP_009064942.1">
    <property type="nucleotide sequence ID" value="XM_009066694.1"/>
</dbReference>
<feature type="repeat" description="TNFR-Cys" evidence="8">
    <location>
        <begin position="47"/>
        <end position="89"/>
    </location>
</feature>
<evidence type="ECO:0000256" key="4">
    <source>
        <dbReference type="ARBA" id="ARBA00022729"/>
    </source>
</evidence>
<dbReference type="KEGG" id="lgi:LOTGIDRAFT_236299"/>